<dbReference type="Pfam" id="PF10861">
    <property type="entry name" value="DUF2784"/>
    <property type="match status" value="1"/>
</dbReference>
<organism evidence="2 3">
    <name type="scientific">Haloechinothrix aidingensis</name>
    <dbReference type="NCBI Taxonomy" id="2752311"/>
    <lineage>
        <taxon>Bacteria</taxon>
        <taxon>Bacillati</taxon>
        <taxon>Actinomycetota</taxon>
        <taxon>Actinomycetes</taxon>
        <taxon>Pseudonocardiales</taxon>
        <taxon>Pseudonocardiaceae</taxon>
        <taxon>Haloechinothrix</taxon>
    </lineage>
</organism>
<dbReference type="Proteomes" id="UP000582974">
    <property type="component" value="Unassembled WGS sequence"/>
</dbReference>
<dbReference type="AlphaFoldDB" id="A0A838ABS8"/>
<evidence type="ECO:0000313" key="3">
    <source>
        <dbReference type="Proteomes" id="UP000582974"/>
    </source>
</evidence>
<dbReference type="EMBL" id="JACCKD010000004">
    <property type="protein sequence ID" value="MBA0126693.1"/>
    <property type="molecule type" value="Genomic_DNA"/>
</dbReference>
<keyword evidence="1" id="KW-0472">Membrane</keyword>
<keyword evidence="1" id="KW-0812">Transmembrane</keyword>
<evidence type="ECO:0000256" key="1">
    <source>
        <dbReference type="SAM" id="Phobius"/>
    </source>
</evidence>
<accession>A0A838ABS8</accession>
<feature type="transmembrane region" description="Helical" evidence="1">
    <location>
        <begin position="40"/>
        <end position="59"/>
    </location>
</feature>
<name>A0A838ABS8_9PSEU</name>
<feature type="transmembrane region" description="Helical" evidence="1">
    <location>
        <begin position="12"/>
        <end position="28"/>
    </location>
</feature>
<gene>
    <name evidence="2" type="ORF">H0B56_14165</name>
</gene>
<keyword evidence="3" id="KW-1185">Reference proteome</keyword>
<proteinExistence type="predicted"/>
<reference evidence="2 3" key="1">
    <citation type="submission" date="2020-07" db="EMBL/GenBank/DDBJ databases">
        <title>Genome of Haloechinothrix sp.</title>
        <authorList>
            <person name="Tang S.-K."/>
            <person name="Yang L."/>
            <person name="Zhu W.-Y."/>
        </authorList>
    </citation>
    <scope>NUCLEOTIDE SEQUENCE [LARGE SCALE GENOMIC DNA]</scope>
    <source>
        <strain evidence="2 3">YIM 98757</strain>
    </source>
</reference>
<sequence length="121" mass="13354">MYRVLADATMSVHLAFLAYVLLGGFLAWRWPRAIVPHAIATAWAVTIVTFGFTCPLTPLENHFRAEAGERGAGNGFIEHYLANIVYPQQHIELLWAASAVVVLVSWAGLVVLLRRRAGVRA</sequence>
<evidence type="ECO:0000313" key="2">
    <source>
        <dbReference type="EMBL" id="MBA0126693.1"/>
    </source>
</evidence>
<dbReference type="InterPro" id="IPR021218">
    <property type="entry name" value="DUF2784"/>
</dbReference>
<keyword evidence="1" id="KW-1133">Transmembrane helix</keyword>
<comment type="caution">
    <text evidence="2">The sequence shown here is derived from an EMBL/GenBank/DDBJ whole genome shotgun (WGS) entry which is preliminary data.</text>
</comment>
<dbReference type="RefSeq" id="WP_180893490.1">
    <property type="nucleotide sequence ID" value="NZ_JACCKD010000004.1"/>
</dbReference>
<feature type="transmembrane region" description="Helical" evidence="1">
    <location>
        <begin position="93"/>
        <end position="113"/>
    </location>
</feature>
<protein>
    <submittedName>
        <fullName evidence="2">DUF2784 domain-containing protein</fullName>
    </submittedName>
</protein>